<name>A0ABT4KN19_9HYPH</name>
<gene>
    <name evidence="1" type="ORF">O3W52_26210</name>
</gene>
<dbReference type="Proteomes" id="UP001079430">
    <property type="component" value="Unassembled WGS sequence"/>
</dbReference>
<dbReference type="RefSeq" id="WP_269285116.1">
    <property type="nucleotide sequence ID" value="NZ_JAPVOI010000005.1"/>
</dbReference>
<sequence>MRINKFQAVPSDCYVRWRITNTGAAAMAQKCGRGGFEKTH</sequence>
<comment type="caution">
    <text evidence="1">The sequence shown here is derived from an EMBL/GenBank/DDBJ whole genome shotgun (WGS) entry which is preliminary data.</text>
</comment>
<dbReference type="EMBL" id="JAPVOI010000005">
    <property type="protein sequence ID" value="MCZ4093355.1"/>
    <property type="molecule type" value="Genomic_DNA"/>
</dbReference>
<organism evidence="1 2">
    <name type="scientific">Sinorhizobium psoraleae</name>
    <dbReference type="NCBI Taxonomy" id="520838"/>
    <lineage>
        <taxon>Bacteria</taxon>
        <taxon>Pseudomonadati</taxon>
        <taxon>Pseudomonadota</taxon>
        <taxon>Alphaproteobacteria</taxon>
        <taxon>Hyphomicrobiales</taxon>
        <taxon>Rhizobiaceae</taxon>
        <taxon>Sinorhizobium/Ensifer group</taxon>
        <taxon>Sinorhizobium</taxon>
    </lineage>
</organism>
<proteinExistence type="predicted"/>
<evidence type="ECO:0000313" key="1">
    <source>
        <dbReference type="EMBL" id="MCZ4093355.1"/>
    </source>
</evidence>
<reference evidence="1" key="1">
    <citation type="submission" date="2022-10" db="EMBL/GenBank/DDBJ databases">
        <title>Whole genome sequencing of three plant growth promoting bacteria isolated from Vachellia tortilis subsp. raddiana in Morocco.</title>
        <authorList>
            <person name="Hnini M."/>
            <person name="Zouagui R."/>
            <person name="Zouagui H."/>
            <person name="Chemao Elfihri M.-W."/>
            <person name="Ibrahimi A."/>
            <person name="Sbabou L."/>
            <person name="Aurag J."/>
        </authorList>
    </citation>
    <scope>NUCLEOTIDE SEQUENCE</scope>
    <source>
        <strain evidence="1">LMR678</strain>
    </source>
</reference>
<evidence type="ECO:0000313" key="2">
    <source>
        <dbReference type="Proteomes" id="UP001079430"/>
    </source>
</evidence>
<protein>
    <submittedName>
        <fullName evidence="1">Uncharacterized protein</fullName>
    </submittedName>
</protein>
<keyword evidence="2" id="KW-1185">Reference proteome</keyword>
<accession>A0ABT4KN19</accession>